<organism evidence="2 3">
    <name type="scientific">Phytophthora fragariae</name>
    <dbReference type="NCBI Taxonomy" id="53985"/>
    <lineage>
        <taxon>Eukaryota</taxon>
        <taxon>Sar</taxon>
        <taxon>Stramenopiles</taxon>
        <taxon>Oomycota</taxon>
        <taxon>Peronosporomycetes</taxon>
        <taxon>Peronosporales</taxon>
        <taxon>Peronosporaceae</taxon>
        <taxon>Phytophthora</taxon>
    </lineage>
</organism>
<sequence length="148" mass="16368">MPTETPQARTGLDAATRNDILAKYGRDKLDFIQYKPTQVAKEAAKQLRELRRLDKIHKRASTFKKGFDKGPQAKGEDQAERGSRSDTVQPTIGWVTADGLAGDEKVSRRATEKGAKAGMPSVKRDLDEEMTDHAEEQPADNAEESLEA</sequence>
<dbReference type="AlphaFoldDB" id="A0A6A4BI63"/>
<feature type="compositionally biased region" description="Basic and acidic residues" evidence="1">
    <location>
        <begin position="74"/>
        <end position="84"/>
    </location>
</feature>
<reference evidence="2 3" key="1">
    <citation type="submission" date="2018-08" db="EMBL/GenBank/DDBJ databases">
        <title>Genomic investigation of the strawberry pathogen Phytophthora fragariae indicates pathogenicity is determined by transcriptional variation in three key races.</title>
        <authorList>
            <person name="Adams T.M."/>
            <person name="Armitage A.D."/>
            <person name="Sobczyk M.K."/>
            <person name="Bates H.J."/>
            <person name="Dunwell J.M."/>
            <person name="Nellist C.F."/>
            <person name="Harrison R.J."/>
        </authorList>
    </citation>
    <scope>NUCLEOTIDE SEQUENCE [LARGE SCALE GENOMIC DNA]</scope>
    <source>
        <strain evidence="2 3">A4</strain>
    </source>
</reference>
<feature type="compositionally biased region" description="Basic and acidic residues" evidence="1">
    <location>
        <begin position="122"/>
        <end position="136"/>
    </location>
</feature>
<name>A0A6A4BI63_9STRA</name>
<gene>
    <name evidence="2" type="ORF">PF001_g28122</name>
</gene>
<feature type="compositionally biased region" description="Basic and acidic residues" evidence="1">
    <location>
        <begin position="102"/>
        <end position="115"/>
    </location>
</feature>
<feature type="region of interest" description="Disordered" evidence="1">
    <location>
        <begin position="61"/>
        <end position="148"/>
    </location>
</feature>
<comment type="caution">
    <text evidence="2">The sequence shown here is derived from an EMBL/GenBank/DDBJ whole genome shotgun (WGS) entry which is preliminary data.</text>
</comment>
<protein>
    <submittedName>
        <fullName evidence="2">Uncharacterized protein</fullName>
    </submittedName>
</protein>
<dbReference type="EMBL" id="QXGE01004086">
    <property type="protein sequence ID" value="KAE9272027.1"/>
    <property type="molecule type" value="Genomic_DNA"/>
</dbReference>
<accession>A0A6A4BI63</accession>
<proteinExistence type="predicted"/>
<evidence type="ECO:0000313" key="2">
    <source>
        <dbReference type="EMBL" id="KAE9272027.1"/>
    </source>
</evidence>
<evidence type="ECO:0000256" key="1">
    <source>
        <dbReference type="SAM" id="MobiDB-lite"/>
    </source>
</evidence>
<feature type="compositionally biased region" description="Acidic residues" evidence="1">
    <location>
        <begin position="137"/>
        <end position="148"/>
    </location>
</feature>
<evidence type="ECO:0000313" key="3">
    <source>
        <dbReference type="Proteomes" id="UP000437068"/>
    </source>
</evidence>
<dbReference type="Proteomes" id="UP000437068">
    <property type="component" value="Unassembled WGS sequence"/>
</dbReference>